<dbReference type="Pfam" id="PF01343">
    <property type="entry name" value="Peptidase_S49"/>
    <property type="match status" value="2"/>
</dbReference>
<evidence type="ECO:0000256" key="2">
    <source>
        <dbReference type="ARBA" id="ARBA00022670"/>
    </source>
</evidence>
<keyword evidence="2" id="KW-0645">Protease</keyword>
<evidence type="ECO:0000256" key="4">
    <source>
        <dbReference type="ARBA" id="ARBA00022825"/>
    </source>
</evidence>
<reference evidence="7" key="1">
    <citation type="submission" date="2023-02" db="EMBL/GenBank/DDBJ databases">
        <title>Mating type loci evolution in Malassezia.</title>
        <authorList>
            <person name="Coelho M.A."/>
        </authorList>
    </citation>
    <scope>NUCLEOTIDE SEQUENCE</scope>
    <source>
        <strain evidence="7">CBS 14136</strain>
    </source>
</reference>
<feature type="compositionally biased region" description="Polar residues" evidence="5">
    <location>
        <begin position="1"/>
        <end position="18"/>
    </location>
</feature>
<evidence type="ECO:0000256" key="3">
    <source>
        <dbReference type="ARBA" id="ARBA00022801"/>
    </source>
</evidence>
<dbReference type="Gene3D" id="3.90.226.10">
    <property type="entry name" value="2-enoyl-CoA Hydratase, Chain A, domain 1"/>
    <property type="match status" value="2"/>
</dbReference>
<keyword evidence="3" id="KW-0378">Hydrolase</keyword>
<evidence type="ECO:0000313" key="8">
    <source>
        <dbReference type="Proteomes" id="UP001214628"/>
    </source>
</evidence>
<evidence type="ECO:0000256" key="5">
    <source>
        <dbReference type="SAM" id="MobiDB-lite"/>
    </source>
</evidence>
<name>A0AAF0JD09_9BASI</name>
<organism evidence="7 8">
    <name type="scientific">Malassezia psittaci</name>
    <dbReference type="NCBI Taxonomy" id="1821823"/>
    <lineage>
        <taxon>Eukaryota</taxon>
        <taxon>Fungi</taxon>
        <taxon>Dikarya</taxon>
        <taxon>Basidiomycota</taxon>
        <taxon>Ustilaginomycotina</taxon>
        <taxon>Malasseziomycetes</taxon>
        <taxon>Malasseziales</taxon>
        <taxon>Malasseziaceae</taxon>
        <taxon>Malassezia</taxon>
    </lineage>
</organism>
<sequence>MTANSSETNENRAQSQSKGAKAAFQRRFPLIYANSARWSQGRLGTAFKSGWTYRRPLAASLLLLGLGIRYVSARREIYLRDYMYPDTYLVWKVHDGCIVESRHAPSLSQLITPASPGDDPPRIMEMYEVLRTLKYAGRDPNVRGIFADFSSLHVPTSVTPKRLGLAQIEELLSALQEFREAKREQFGEKSISTVAWSDTFSSQSHYLLASGFDRVYIQPSGQVPLVGLSSQMPFFKKLLSWIGVNVHAEAREKYKSMISPFTETESLTADQLANQTELLGDLNQKYAQMVGARRYPKLSSELAAEHVSELAHHGPFSASEAQQAGLIDGTRFKRDVIEELVPTGEAEEDQQFKRWKTFPHYSLLSERILQKTLSDDQVVKVGVVYLLGSISQMSGPNSVSAALRGLKEAAEDPSIKAVILRIDSGGGDVVASETLWDAVRRMQREHKKPVIASFGNVAASGAYYIASAADAIFAEESTVTGSIGVAALRPTITQTVLDRLQLHVQTIFTGSTAQSALQDLDDQQRQRMARHIDETYADFLGKVEKGRGIPAAALKQIAGGRVWTGLAAWNECDGINAQVTDLLKSFKKSSSASALVPWRIETEANSSGIEVVRILREPTIDAPDVDLNETQKAALADDLRPEYGRGLIDALGGLWDASMYATALTLQAEVDDLKATLGVTEEAAMKILRPKCARITHEEDTALLADMRLVRFPAEKPFWQRLQQYDARMEPTSLSYITATLFQPLLAWWQGQVSTSSALEVLQDWEYRLRDAGLAQTRLQAEYPFRANYL</sequence>
<dbReference type="InterPro" id="IPR002142">
    <property type="entry name" value="Peptidase_S49"/>
</dbReference>
<dbReference type="PANTHER" id="PTHR33209">
    <property type="entry name" value="PROTEASE 4"/>
    <property type="match status" value="1"/>
</dbReference>
<dbReference type="GO" id="GO:0008236">
    <property type="term" value="F:serine-type peptidase activity"/>
    <property type="evidence" value="ECO:0007669"/>
    <property type="project" value="UniProtKB-KW"/>
</dbReference>
<accession>A0AAF0JD09</accession>
<gene>
    <name evidence="7" type="ORF">MPSI1_000500</name>
</gene>
<dbReference type="InterPro" id="IPR047272">
    <property type="entry name" value="S49_SppA_C"/>
</dbReference>
<feature type="domain" description="Peptidase S49" evidence="6">
    <location>
        <begin position="189"/>
        <end position="340"/>
    </location>
</feature>
<proteinExistence type="inferred from homology"/>
<dbReference type="CDD" id="cd07018">
    <property type="entry name" value="S49_SppA_67K_type"/>
    <property type="match status" value="1"/>
</dbReference>
<evidence type="ECO:0000313" key="7">
    <source>
        <dbReference type="EMBL" id="WFD41864.1"/>
    </source>
</evidence>
<feature type="region of interest" description="Disordered" evidence="5">
    <location>
        <begin position="1"/>
        <end position="21"/>
    </location>
</feature>
<evidence type="ECO:0000256" key="1">
    <source>
        <dbReference type="ARBA" id="ARBA00008683"/>
    </source>
</evidence>
<dbReference type="AlphaFoldDB" id="A0AAF0JD09"/>
<dbReference type="SUPFAM" id="SSF52096">
    <property type="entry name" value="ClpP/crotonase"/>
    <property type="match status" value="2"/>
</dbReference>
<comment type="similarity">
    <text evidence="1">Belongs to the peptidase S49 family.</text>
</comment>
<keyword evidence="8" id="KW-1185">Reference proteome</keyword>
<keyword evidence="4" id="KW-0720">Serine protease</keyword>
<dbReference type="GO" id="GO:0006508">
    <property type="term" value="P:proteolysis"/>
    <property type="evidence" value="ECO:0007669"/>
    <property type="project" value="UniProtKB-KW"/>
</dbReference>
<evidence type="ECO:0000259" key="6">
    <source>
        <dbReference type="Pfam" id="PF01343"/>
    </source>
</evidence>
<dbReference type="CDD" id="cd07023">
    <property type="entry name" value="S49_Sppa_N_C"/>
    <property type="match status" value="1"/>
</dbReference>
<dbReference type="PANTHER" id="PTHR33209:SF1">
    <property type="entry name" value="PEPTIDASE S49 DOMAIN-CONTAINING PROTEIN"/>
    <property type="match status" value="1"/>
</dbReference>
<protein>
    <recommendedName>
        <fullName evidence="6">Peptidase S49 domain-containing protein</fullName>
    </recommendedName>
</protein>
<dbReference type="Gene3D" id="6.20.330.10">
    <property type="match status" value="1"/>
</dbReference>
<dbReference type="Proteomes" id="UP001214628">
    <property type="component" value="Chromosome 1"/>
</dbReference>
<dbReference type="InterPro" id="IPR047217">
    <property type="entry name" value="S49_SppA_67K_type_N"/>
</dbReference>
<dbReference type="EMBL" id="CP118375">
    <property type="protein sequence ID" value="WFD41864.1"/>
    <property type="molecule type" value="Genomic_DNA"/>
</dbReference>
<feature type="domain" description="Peptidase S49" evidence="6">
    <location>
        <begin position="443"/>
        <end position="569"/>
    </location>
</feature>
<dbReference type="InterPro" id="IPR029045">
    <property type="entry name" value="ClpP/crotonase-like_dom_sf"/>
</dbReference>